<proteinExistence type="predicted"/>
<evidence type="ECO:0000313" key="2">
    <source>
        <dbReference type="Proteomes" id="UP000003490"/>
    </source>
</evidence>
<comment type="caution">
    <text evidence="1">The sequence shown here is derived from an EMBL/GenBank/DDBJ whole genome shotgun (WGS) entry which is preliminary data.</text>
</comment>
<reference evidence="1 2" key="1">
    <citation type="submission" date="2007-08" db="EMBL/GenBank/DDBJ databases">
        <title>Draft genome sequence of Clostridium leptum (DSM 753).</title>
        <authorList>
            <person name="Sudarsanam P."/>
            <person name="Ley R."/>
            <person name="Guruge J."/>
            <person name="Turnbaugh P.J."/>
            <person name="Mahowald M."/>
            <person name="Liep D."/>
            <person name="Gordon J."/>
        </authorList>
    </citation>
    <scope>NUCLEOTIDE SEQUENCE [LARGE SCALE GENOMIC DNA]</scope>
    <source>
        <strain evidence="1 2">DSM 753</strain>
    </source>
</reference>
<gene>
    <name evidence="1" type="ORF">CLOLEP_03349</name>
</gene>
<reference evidence="1 2" key="2">
    <citation type="submission" date="2007-08" db="EMBL/GenBank/DDBJ databases">
        <authorList>
            <person name="Fulton L."/>
            <person name="Clifton S."/>
            <person name="Fulton B."/>
            <person name="Xu J."/>
            <person name="Minx P."/>
            <person name="Pepin K.H."/>
            <person name="Johnson M."/>
            <person name="Thiruvilangam P."/>
            <person name="Bhonagiri V."/>
            <person name="Nash W.E."/>
            <person name="Wang C."/>
            <person name="Mardis E.R."/>
            <person name="Wilson R.K."/>
        </authorList>
    </citation>
    <scope>NUCLEOTIDE SEQUENCE [LARGE SCALE GENOMIC DNA]</scope>
    <source>
        <strain evidence="1 2">DSM 753</strain>
    </source>
</reference>
<evidence type="ECO:0000313" key="1">
    <source>
        <dbReference type="EMBL" id="EDO59302.1"/>
    </source>
</evidence>
<sequence>MSSYNLICMYYIITHVFCQQKNHIYINQIYFGHNIACFSASFQHQ</sequence>
<dbReference type="AlphaFoldDB" id="A7VXM4"/>
<name>A7VXM4_9FIRM</name>
<dbReference type="EMBL" id="ABCB02000021">
    <property type="protein sequence ID" value="EDO59302.1"/>
    <property type="molecule type" value="Genomic_DNA"/>
</dbReference>
<protein>
    <submittedName>
        <fullName evidence="1">Uncharacterized protein</fullName>
    </submittedName>
</protein>
<accession>A7VXM4</accession>
<organism evidence="1 2">
    <name type="scientific">[Clostridium] leptum DSM 753</name>
    <dbReference type="NCBI Taxonomy" id="428125"/>
    <lineage>
        <taxon>Bacteria</taxon>
        <taxon>Bacillati</taxon>
        <taxon>Bacillota</taxon>
        <taxon>Clostridia</taxon>
        <taxon>Eubacteriales</taxon>
        <taxon>Oscillospiraceae</taxon>
        <taxon>Oscillospiraceae incertae sedis</taxon>
    </lineage>
</organism>
<dbReference type="HOGENOM" id="CLU_3198124_0_0_9"/>
<dbReference type="Proteomes" id="UP000003490">
    <property type="component" value="Unassembled WGS sequence"/>
</dbReference>